<gene>
    <name evidence="2" type="ORF">IE81DRAFT_319618</name>
</gene>
<dbReference type="InParanoid" id="A0A316W8A0"/>
<dbReference type="GeneID" id="37034644"/>
<accession>A0A316W8A0</accession>
<sequence>MVAIDRAKLAAVAAAAVRLASLNGTEQNLEKRLDRGWQPSYVLDAAIGSTCRYNGINLDNPFRDLFSNPKDAKEGDPTNACGPLAFNFWQETSPDQDNYGSERVAALAEEGQRQRSAVDCDRGTAGTGPENQVLALGGIGFYGTDGSKSIRILGRAASLDTELNTVHYIKPQETLYELPYPTSRSACSTSDTLFPSPAPTSPSTTIQPPTSGPTPAPSKRVCSAHNLYKSFYKKNGRLDLDASIAYVKKIYAQKAFGKSVRDQMLSVIRSKRSDEVKVKELERLAVQAGDKVYKHEYSFKVCWSVPA</sequence>
<feature type="region of interest" description="Disordered" evidence="1">
    <location>
        <begin position="187"/>
        <end position="218"/>
    </location>
</feature>
<dbReference type="RefSeq" id="XP_025372944.1">
    <property type="nucleotide sequence ID" value="XM_025512774.1"/>
</dbReference>
<evidence type="ECO:0000313" key="3">
    <source>
        <dbReference type="Proteomes" id="UP000245783"/>
    </source>
</evidence>
<evidence type="ECO:0000313" key="2">
    <source>
        <dbReference type="EMBL" id="PWN45784.1"/>
    </source>
</evidence>
<dbReference type="EMBL" id="KZ819353">
    <property type="protein sequence ID" value="PWN45784.1"/>
    <property type="molecule type" value="Genomic_DNA"/>
</dbReference>
<name>A0A316W8A0_9BASI</name>
<evidence type="ECO:0000256" key="1">
    <source>
        <dbReference type="SAM" id="MobiDB-lite"/>
    </source>
</evidence>
<protein>
    <submittedName>
        <fullName evidence="2">Uncharacterized protein</fullName>
    </submittedName>
</protein>
<keyword evidence="3" id="KW-1185">Reference proteome</keyword>
<dbReference type="AlphaFoldDB" id="A0A316W8A0"/>
<organism evidence="2 3">
    <name type="scientific">Ceraceosorus guamensis</name>
    <dbReference type="NCBI Taxonomy" id="1522189"/>
    <lineage>
        <taxon>Eukaryota</taxon>
        <taxon>Fungi</taxon>
        <taxon>Dikarya</taxon>
        <taxon>Basidiomycota</taxon>
        <taxon>Ustilaginomycotina</taxon>
        <taxon>Exobasidiomycetes</taxon>
        <taxon>Ceraceosorales</taxon>
        <taxon>Ceraceosoraceae</taxon>
        <taxon>Ceraceosorus</taxon>
    </lineage>
</organism>
<dbReference type="Proteomes" id="UP000245783">
    <property type="component" value="Unassembled WGS sequence"/>
</dbReference>
<proteinExistence type="predicted"/>
<reference evidence="2 3" key="1">
    <citation type="journal article" date="2018" name="Mol. Biol. Evol.">
        <title>Broad Genomic Sampling Reveals a Smut Pathogenic Ancestry of the Fungal Clade Ustilaginomycotina.</title>
        <authorList>
            <person name="Kijpornyongpan T."/>
            <person name="Mondo S.J."/>
            <person name="Barry K."/>
            <person name="Sandor L."/>
            <person name="Lee J."/>
            <person name="Lipzen A."/>
            <person name="Pangilinan J."/>
            <person name="LaButti K."/>
            <person name="Hainaut M."/>
            <person name="Henrissat B."/>
            <person name="Grigoriev I.V."/>
            <person name="Spatafora J.W."/>
            <person name="Aime M.C."/>
        </authorList>
    </citation>
    <scope>NUCLEOTIDE SEQUENCE [LARGE SCALE GENOMIC DNA]</scope>
    <source>
        <strain evidence="2 3">MCA 4658</strain>
    </source>
</reference>
<dbReference type="OrthoDB" id="10400361at2759"/>